<dbReference type="AlphaFoldDB" id="A0A5A9N4Z3"/>
<dbReference type="GO" id="GO:0005524">
    <property type="term" value="F:ATP binding"/>
    <property type="evidence" value="ECO:0007669"/>
    <property type="project" value="UniProtKB-KW"/>
</dbReference>
<dbReference type="SUPFAM" id="SSF56112">
    <property type="entry name" value="Protein kinase-like (PK-like)"/>
    <property type="match status" value="1"/>
</dbReference>
<gene>
    <name evidence="10" type="ORF">E1301_Tti015537</name>
</gene>
<evidence type="ECO:0000256" key="4">
    <source>
        <dbReference type="ARBA" id="ARBA00022741"/>
    </source>
</evidence>
<feature type="compositionally biased region" description="Low complexity" evidence="9">
    <location>
        <begin position="146"/>
        <end position="158"/>
    </location>
</feature>
<dbReference type="GO" id="GO:0004674">
    <property type="term" value="F:protein serine/threonine kinase activity"/>
    <property type="evidence" value="ECO:0007669"/>
    <property type="project" value="UniProtKB-KW"/>
</dbReference>
<evidence type="ECO:0000256" key="9">
    <source>
        <dbReference type="SAM" id="MobiDB-lite"/>
    </source>
</evidence>
<comment type="catalytic activity">
    <reaction evidence="8">
        <text>L-seryl-[protein] + ATP = O-phospho-L-seryl-[protein] + ADP + H(+)</text>
        <dbReference type="Rhea" id="RHEA:17989"/>
        <dbReference type="Rhea" id="RHEA-COMP:9863"/>
        <dbReference type="Rhea" id="RHEA-COMP:11604"/>
        <dbReference type="ChEBI" id="CHEBI:15378"/>
        <dbReference type="ChEBI" id="CHEBI:29999"/>
        <dbReference type="ChEBI" id="CHEBI:30616"/>
        <dbReference type="ChEBI" id="CHEBI:83421"/>
        <dbReference type="ChEBI" id="CHEBI:456216"/>
        <dbReference type="EC" id="2.7.11.1"/>
    </reaction>
</comment>
<evidence type="ECO:0000256" key="1">
    <source>
        <dbReference type="ARBA" id="ARBA00012513"/>
    </source>
</evidence>
<keyword evidence="2" id="KW-0723">Serine/threonine-protein kinase</keyword>
<comment type="catalytic activity">
    <reaction evidence="7">
        <text>L-threonyl-[protein] + ATP = O-phospho-L-threonyl-[protein] + ADP + H(+)</text>
        <dbReference type="Rhea" id="RHEA:46608"/>
        <dbReference type="Rhea" id="RHEA-COMP:11060"/>
        <dbReference type="Rhea" id="RHEA-COMP:11605"/>
        <dbReference type="ChEBI" id="CHEBI:15378"/>
        <dbReference type="ChEBI" id="CHEBI:30013"/>
        <dbReference type="ChEBI" id="CHEBI:30616"/>
        <dbReference type="ChEBI" id="CHEBI:61977"/>
        <dbReference type="ChEBI" id="CHEBI:456216"/>
        <dbReference type="EC" id="2.7.11.1"/>
    </reaction>
</comment>
<evidence type="ECO:0000256" key="3">
    <source>
        <dbReference type="ARBA" id="ARBA00022679"/>
    </source>
</evidence>
<keyword evidence="6" id="KW-0067">ATP-binding</keyword>
<dbReference type="InterPro" id="IPR051131">
    <property type="entry name" value="NEK_Ser/Thr_kinase_NIMA"/>
</dbReference>
<evidence type="ECO:0000256" key="5">
    <source>
        <dbReference type="ARBA" id="ARBA00022777"/>
    </source>
</evidence>
<dbReference type="EC" id="2.7.11.1" evidence="1"/>
<dbReference type="PANTHER" id="PTHR44899">
    <property type="entry name" value="CAMK FAMILY PROTEIN KINASE"/>
    <property type="match status" value="1"/>
</dbReference>
<proteinExistence type="predicted"/>
<comment type="caution">
    <text evidence="10">The sequence shown here is derived from an EMBL/GenBank/DDBJ whole genome shotgun (WGS) entry which is preliminary data.</text>
</comment>
<evidence type="ECO:0000256" key="8">
    <source>
        <dbReference type="ARBA" id="ARBA00048679"/>
    </source>
</evidence>
<keyword evidence="5" id="KW-0418">Kinase</keyword>
<evidence type="ECO:0000313" key="10">
    <source>
        <dbReference type="EMBL" id="KAA0703617.1"/>
    </source>
</evidence>
<keyword evidence="4" id="KW-0547">Nucleotide-binding</keyword>
<evidence type="ECO:0000256" key="6">
    <source>
        <dbReference type="ARBA" id="ARBA00022840"/>
    </source>
</evidence>
<name>A0A5A9N4Z3_9TELE</name>
<evidence type="ECO:0000313" key="11">
    <source>
        <dbReference type="Proteomes" id="UP000324632"/>
    </source>
</evidence>
<evidence type="ECO:0000256" key="7">
    <source>
        <dbReference type="ARBA" id="ARBA00047899"/>
    </source>
</evidence>
<dbReference type="Proteomes" id="UP000324632">
    <property type="component" value="Chromosome 23"/>
</dbReference>
<dbReference type="Gene3D" id="1.10.510.10">
    <property type="entry name" value="Transferase(Phosphotransferase) domain 1"/>
    <property type="match status" value="1"/>
</dbReference>
<dbReference type="PANTHER" id="PTHR44899:SF3">
    <property type="entry name" value="SERINE_THREONINE-PROTEIN KINASE NEK1"/>
    <property type="match status" value="1"/>
</dbReference>
<organism evidence="10 11">
    <name type="scientific">Triplophysa tibetana</name>
    <dbReference type="NCBI Taxonomy" id="1572043"/>
    <lineage>
        <taxon>Eukaryota</taxon>
        <taxon>Metazoa</taxon>
        <taxon>Chordata</taxon>
        <taxon>Craniata</taxon>
        <taxon>Vertebrata</taxon>
        <taxon>Euteleostomi</taxon>
        <taxon>Actinopterygii</taxon>
        <taxon>Neopterygii</taxon>
        <taxon>Teleostei</taxon>
        <taxon>Ostariophysi</taxon>
        <taxon>Cypriniformes</taxon>
        <taxon>Nemacheilidae</taxon>
        <taxon>Triplophysa</taxon>
    </lineage>
</organism>
<reference evidence="10 11" key="1">
    <citation type="journal article" date="2019" name="Mol. Ecol. Resour.">
        <title>Chromosome-level genome assembly of Triplophysa tibetana, a fish adapted to the harsh high-altitude environment of the Tibetan Plateau.</title>
        <authorList>
            <person name="Yang X."/>
            <person name="Liu H."/>
            <person name="Ma Z."/>
            <person name="Zou Y."/>
            <person name="Zou M."/>
            <person name="Mao Y."/>
            <person name="Li X."/>
            <person name="Wang H."/>
            <person name="Chen T."/>
            <person name="Wang W."/>
            <person name="Yang R."/>
        </authorList>
    </citation>
    <scope>NUCLEOTIDE SEQUENCE [LARGE SCALE GENOMIC DNA]</scope>
    <source>
        <strain evidence="10">TTIB1903HZAU</strain>
        <tissue evidence="10">Muscle</tissue>
    </source>
</reference>
<accession>A0A5A9N4Z3</accession>
<protein>
    <recommendedName>
        <fullName evidence="1">non-specific serine/threonine protein kinase</fullName>
        <ecNumber evidence="1">2.7.11.1</ecNumber>
    </recommendedName>
</protein>
<sequence length="204" mass="23279">MLGCVIYELCMLKCSFPETLPVETVQKELTSSYEALPLTFSEDLRRQVSDTLQADKACRPSVSGILTRPFIINNLRETSKPTITTLYRILEDLRALANDLERVHFNTTVGSLTGAVDVFFVFLDSREIHNLRQDYASRESRRESGSTDQTSNNSDTTNLVPSTTQQAEELKSETMKFVKKIKETTEELQNNLDTIRDETHYSRQ</sequence>
<evidence type="ECO:0000256" key="2">
    <source>
        <dbReference type="ARBA" id="ARBA00022527"/>
    </source>
</evidence>
<dbReference type="EMBL" id="SOYY01000023">
    <property type="protein sequence ID" value="KAA0703617.1"/>
    <property type="molecule type" value="Genomic_DNA"/>
</dbReference>
<feature type="region of interest" description="Disordered" evidence="9">
    <location>
        <begin position="134"/>
        <end position="171"/>
    </location>
</feature>
<keyword evidence="3" id="KW-0808">Transferase</keyword>
<keyword evidence="11" id="KW-1185">Reference proteome</keyword>
<dbReference type="InterPro" id="IPR011009">
    <property type="entry name" value="Kinase-like_dom_sf"/>
</dbReference>
<feature type="compositionally biased region" description="Basic and acidic residues" evidence="9">
    <location>
        <begin position="134"/>
        <end position="145"/>
    </location>
</feature>